<reference evidence="1" key="2">
    <citation type="journal article" date="2023" name="Int. J. Mol. Sci.">
        <title>De Novo Assembly and Annotation of 11 Diverse Shrub Willow (Salix) Genomes Reveals Novel Gene Organization in Sex-Linked Regions.</title>
        <authorList>
            <person name="Hyden B."/>
            <person name="Feng K."/>
            <person name="Yates T.B."/>
            <person name="Jawdy S."/>
            <person name="Cereghino C."/>
            <person name="Smart L.B."/>
            <person name="Muchero W."/>
        </authorList>
    </citation>
    <scope>NUCLEOTIDE SEQUENCE</scope>
    <source>
        <tissue evidence="1">Shoot tip</tissue>
    </source>
</reference>
<dbReference type="Proteomes" id="UP001151532">
    <property type="component" value="Chromosome 6"/>
</dbReference>
<protein>
    <submittedName>
        <fullName evidence="1">Uncharacterized protein</fullName>
    </submittedName>
</protein>
<accession>A0A9Q0Q233</accession>
<organism evidence="1 2">
    <name type="scientific">Salix purpurea</name>
    <name type="common">Purple osier willow</name>
    <dbReference type="NCBI Taxonomy" id="77065"/>
    <lineage>
        <taxon>Eukaryota</taxon>
        <taxon>Viridiplantae</taxon>
        <taxon>Streptophyta</taxon>
        <taxon>Embryophyta</taxon>
        <taxon>Tracheophyta</taxon>
        <taxon>Spermatophyta</taxon>
        <taxon>Magnoliopsida</taxon>
        <taxon>eudicotyledons</taxon>
        <taxon>Gunneridae</taxon>
        <taxon>Pentapetalae</taxon>
        <taxon>rosids</taxon>
        <taxon>fabids</taxon>
        <taxon>Malpighiales</taxon>
        <taxon>Salicaceae</taxon>
        <taxon>Saliceae</taxon>
        <taxon>Salix</taxon>
    </lineage>
</organism>
<comment type="caution">
    <text evidence="1">The sequence shown here is derived from an EMBL/GenBank/DDBJ whole genome shotgun (WGS) entry which is preliminary data.</text>
</comment>
<evidence type="ECO:0000313" key="1">
    <source>
        <dbReference type="EMBL" id="KAJ6698608.1"/>
    </source>
</evidence>
<proteinExistence type="predicted"/>
<dbReference type="AlphaFoldDB" id="A0A9Q0Q233"/>
<name>A0A9Q0Q233_SALPP</name>
<keyword evidence="2" id="KW-1185">Reference proteome</keyword>
<sequence>MIETQGQHSLMRTTDICWATRSSNKNLSRQYLSGFLFFFLIKRQISRKEKSHNSATNN</sequence>
<evidence type="ECO:0000313" key="2">
    <source>
        <dbReference type="Proteomes" id="UP001151532"/>
    </source>
</evidence>
<reference evidence="1" key="1">
    <citation type="submission" date="2022-11" db="EMBL/GenBank/DDBJ databases">
        <authorList>
            <person name="Hyden B.L."/>
            <person name="Feng K."/>
            <person name="Yates T."/>
            <person name="Jawdy S."/>
            <person name="Smart L.B."/>
            <person name="Muchero W."/>
        </authorList>
    </citation>
    <scope>NUCLEOTIDE SEQUENCE</scope>
    <source>
        <tissue evidence="1">Shoot tip</tissue>
    </source>
</reference>
<gene>
    <name evidence="1" type="ORF">OIU79_011997</name>
</gene>
<dbReference type="EMBL" id="JAPFFK010000017">
    <property type="protein sequence ID" value="KAJ6698608.1"/>
    <property type="molecule type" value="Genomic_DNA"/>
</dbReference>